<feature type="transmembrane region" description="Helical" evidence="6">
    <location>
        <begin position="38"/>
        <end position="63"/>
    </location>
</feature>
<name>A0A1I3CY26_9LACT</name>
<dbReference type="Pfam" id="PF03553">
    <property type="entry name" value="Na_H_antiporter"/>
    <property type="match status" value="2"/>
</dbReference>
<evidence type="ECO:0000313" key="10">
    <source>
        <dbReference type="Proteomes" id="UP000198668"/>
    </source>
</evidence>
<feature type="domain" description="Na+/H+ antiporter NhaC-like C-terminal" evidence="8">
    <location>
        <begin position="352"/>
        <end position="534"/>
    </location>
</feature>
<dbReference type="OrthoDB" id="9762978at2"/>
<feature type="transmembrane region" description="Helical" evidence="6">
    <location>
        <begin position="295"/>
        <end position="314"/>
    </location>
</feature>
<sequence length="576" mass="61216">MLKKIGLLVGALFLLTPQTVFAAEAQSSLANEAGWLTLLPPLVAIILAFITKNVLLSLFLGIFSGTIMIEMFGGANIISALTGGFLDLVQLILDSLADPWNAGIILQVLTIGGLIGLITKMGGARAVAEALAKKAKGPVSTQVITWVLGLLVFFDDYANSLIVGPIMRPVSDKMKISRERLAFVVDATAAPIAGIAVVSTWVGYEIGLINDAYASIGHDVNAYGIFLDTIPYRFYNILMLLFVLVTSLTLREFGSMRTAQMRARNEGKLIAEGSEVQAEEEEDEELPAAKEKATIWNALIPIGALIVFSFVGFYTNGRDIILNGDNQQLIQLMKDQPFSFTTFRETFGASDASIVLFQAALIASIIAIIMGVAQKLFRIGEALDIWIDGMKSLVITGAILLMAWSLSGVMTQLGTADFMVSLLGETMPAFLLPTVIFVFGAIISFATGTSYGTMGILMPLAIPLAAALQPENPEFAIMSAGAVLTGAIFGDHASPISDTTILSSMGAGSNHIDHVKTQLPYAVAVALVAILFGYIPAACGVPIMIILPVSAIATIAMIFILGKKVDTSEKLKGKAK</sequence>
<evidence type="ECO:0000256" key="3">
    <source>
        <dbReference type="ARBA" id="ARBA00022692"/>
    </source>
</evidence>
<feature type="transmembrane region" description="Helical" evidence="6">
    <location>
        <begin position="75"/>
        <end position="93"/>
    </location>
</feature>
<dbReference type="PANTHER" id="PTHR43478:SF1">
    <property type="entry name" value="NA+_H+ ANTIPORTER NHAC-LIKE C-TERMINAL DOMAIN-CONTAINING PROTEIN"/>
    <property type="match status" value="1"/>
</dbReference>
<feature type="chain" id="PRO_5011652837" evidence="7">
    <location>
        <begin position="23"/>
        <end position="576"/>
    </location>
</feature>
<feature type="transmembrane region" description="Helical" evidence="6">
    <location>
        <begin position="543"/>
        <end position="562"/>
    </location>
</feature>
<keyword evidence="10" id="KW-1185">Reference proteome</keyword>
<evidence type="ECO:0000313" key="9">
    <source>
        <dbReference type="EMBL" id="SFH79424.1"/>
    </source>
</evidence>
<dbReference type="InterPro" id="IPR018461">
    <property type="entry name" value="Na/H_Antiport_NhaC-like_C"/>
</dbReference>
<feature type="transmembrane region" description="Helical" evidence="6">
    <location>
        <begin position="427"/>
        <end position="448"/>
    </location>
</feature>
<evidence type="ECO:0000256" key="7">
    <source>
        <dbReference type="SAM" id="SignalP"/>
    </source>
</evidence>
<dbReference type="AlphaFoldDB" id="A0A1I3CY26"/>
<feature type="domain" description="Na+/H+ antiporter NhaC-like C-terminal" evidence="8">
    <location>
        <begin position="198"/>
        <end position="315"/>
    </location>
</feature>
<dbReference type="EMBL" id="FOQE01000025">
    <property type="protein sequence ID" value="SFH79424.1"/>
    <property type="molecule type" value="Genomic_DNA"/>
</dbReference>
<evidence type="ECO:0000256" key="1">
    <source>
        <dbReference type="ARBA" id="ARBA00004651"/>
    </source>
</evidence>
<evidence type="ECO:0000256" key="6">
    <source>
        <dbReference type="SAM" id="Phobius"/>
    </source>
</evidence>
<evidence type="ECO:0000256" key="4">
    <source>
        <dbReference type="ARBA" id="ARBA00022989"/>
    </source>
</evidence>
<evidence type="ECO:0000256" key="5">
    <source>
        <dbReference type="ARBA" id="ARBA00023136"/>
    </source>
</evidence>
<keyword evidence="7" id="KW-0732">Signal</keyword>
<feature type="signal peptide" evidence="7">
    <location>
        <begin position="1"/>
        <end position="22"/>
    </location>
</feature>
<feature type="transmembrane region" description="Helical" evidence="6">
    <location>
        <begin position="99"/>
        <end position="118"/>
    </location>
</feature>
<dbReference type="GO" id="GO:0005886">
    <property type="term" value="C:plasma membrane"/>
    <property type="evidence" value="ECO:0007669"/>
    <property type="project" value="UniProtKB-SubCell"/>
</dbReference>
<keyword evidence="3 6" id="KW-0812">Transmembrane</keyword>
<dbReference type="RefSeq" id="WP_092092859.1">
    <property type="nucleotide sequence ID" value="NZ_FOQE01000025.1"/>
</dbReference>
<feature type="transmembrane region" description="Helical" evidence="6">
    <location>
        <begin position="519"/>
        <end position="537"/>
    </location>
</feature>
<keyword evidence="2" id="KW-1003">Cell membrane</keyword>
<dbReference type="Proteomes" id="UP000198668">
    <property type="component" value="Unassembled WGS sequence"/>
</dbReference>
<evidence type="ECO:0000259" key="8">
    <source>
        <dbReference type="Pfam" id="PF03553"/>
    </source>
</evidence>
<keyword evidence="5 6" id="KW-0472">Membrane</keyword>
<feature type="transmembrane region" description="Helical" evidence="6">
    <location>
        <begin position="352"/>
        <end position="373"/>
    </location>
</feature>
<feature type="transmembrane region" description="Helical" evidence="6">
    <location>
        <begin position="181"/>
        <end position="204"/>
    </location>
</feature>
<gene>
    <name evidence="9" type="ORF">SAMN04489868_12512</name>
</gene>
<keyword evidence="4 6" id="KW-1133">Transmembrane helix</keyword>
<reference evidence="9 10" key="1">
    <citation type="submission" date="2016-10" db="EMBL/GenBank/DDBJ databases">
        <authorList>
            <person name="de Groot N.N."/>
        </authorList>
    </citation>
    <scope>NUCLEOTIDE SEQUENCE [LARGE SCALE GENOMIC DNA]</scope>
    <source>
        <strain evidence="9 10">DSM 27630</strain>
    </source>
</reference>
<protein>
    <submittedName>
        <fullName evidence="9">Na+/H+ antiporter NhaC</fullName>
    </submittedName>
</protein>
<feature type="transmembrane region" description="Helical" evidence="6">
    <location>
        <begin position="385"/>
        <end position="407"/>
    </location>
</feature>
<evidence type="ECO:0000256" key="2">
    <source>
        <dbReference type="ARBA" id="ARBA00022475"/>
    </source>
</evidence>
<proteinExistence type="predicted"/>
<dbReference type="PANTHER" id="PTHR43478">
    <property type="entry name" value="NA+/H+ ANTIPORTER-RELATED"/>
    <property type="match status" value="1"/>
</dbReference>
<organism evidence="9 10">
    <name type="scientific">Pisciglobus halotolerans</name>
    <dbReference type="NCBI Taxonomy" id="745365"/>
    <lineage>
        <taxon>Bacteria</taxon>
        <taxon>Bacillati</taxon>
        <taxon>Bacillota</taxon>
        <taxon>Bacilli</taxon>
        <taxon>Lactobacillales</taxon>
        <taxon>Carnobacteriaceae</taxon>
    </lineage>
</organism>
<feature type="transmembrane region" description="Helical" evidence="6">
    <location>
        <begin position="234"/>
        <end position="254"/>
    </location>
</feature>
<accession>A0A1I3CY26</accession>
<comment type="subcellular location">
    <subcellularLocation>
        <location evidence="1">Cell membrane</location>
        <topology evidence="1">Multi-pass membrane protein</topology>
    </subcellularLocation>
</comment>